<comment type="caution">
    <text evidence="1">The sequence shown here is derived from an EMBL/GenBank/DDBJ whole genome shotgun (WGS) entry which is preliminary data.</text>
</comment>
<evidence type="ECO:0000313" key="1">
    <source>
        <dbReference type="EMBL" id="KAK6639514.1"/>
    </source>
</evidence>
<proteinExistence type="predicted"/>
<name>A0AAN8S8T6_POLSC</name>
<dbReference type="EMBL" id="JAWJWE010000003">
    <property type="protein sequence ID" value="KAK6639514.1"/>
    <property type="molecule type" value="Genomic_DNA"/>
</dbReference>
<organism evidence="1 2">
    <name type="scientific">Polyplax serrata</name>
    <name type="common">Common mouse louse</name>
    <dbReference type="NCBI Taxonomy" id="468196"/>
    <lineage>
        <taxon>Eukaryota</taxon>
        <taxon>Metazoa</taxon>
        <taxon>Ecdysozoa</taxon>
        <taxon>Arthropoda</taxon>
        <taxon>Hexapoda</taxon>
        <taxon>Insecta</taxon>
        <taxon>Pterygota</taxon>
        <taxon>Neoptera</taxon>
        <taxon>Paraneoptera</taxon>
        <taxon>Psocodea</taxon>
        <taxon>Troctomorpha</taxon>
        <taxon>Phthiraptera</taxon>
        <taxon>Anoplura</taxon>
        <taxon>Polyplacidae</taxon>
        <taxon>Polyplax</taxon>
    </lineage>
</organism>
<reference evidence="1 2" key="1">
    <citation type="submission" date="2023-10" db="EMBL/GenBank/DDBJ databases">
        <title>Genomes of two closely related lineages of the louse Polyplax serrata with different host specificities.</title>
        <authorList>
            <person name="Martinu J."/>
            <person name="Tarabai H."/>
            <person name="Stefka J."/>
            <person name="Hypsa V."/>
        </authorList>
    </citation>
    <scope>NUCLEOTIDE SEQUENCE [LARGE SCALE GENOMIC DNA]</scope>
    <source>
        <strain evidence="1">HR10_N</strain>
    </source>
</reference>
<dbReference type="Proteomes" id="UP001372834">
    <property type="component" value="Unassembled WGS sequence"/>
</dbReference>
<protein>
    <submittedName>
        <fullName evidence="1">Uncharacterized protein</fullName>
    </submittedName>
</protein>
<gene>
    <name evidence="1" type="ORF">RUM43_007787</name>
</gene>
<sequence>MYAPTREERKRMCGLVKKYLQGYVYFVILAQGTWTCHSTPTSPGTKVNYSGDNTKGYIAVEEVIEIEILVPNYHIIPFVNNLCRPPELNKLEKTHGNRTRNSLVEKRNLIKKLEVAGVAMPSRPYPCSCKQFQSSLN</sequence>
<evidence type="ECO:0000313" key="2">
    <source>
        <dbReference type="Proteomes" id="UP001372834"/>
    </source>
</evidence>
<accession>A0AAN8S8T6</accession>
<dbReference type="AlphaFoldDB" id="A0AAN8S8T6"/>